<gene>
    <name evidence="3" type="ORF">GCM10009006_01560</name>
</gene>
<dbReference type="RefSeq" id="WP_188851000.1">
    <property type="nucleotide sequence ID" value="NZ_BMON01000001.1"/>
</dbReference>
<dbReference type="Gene3D" id="3.40.50.2000">
    <property type="entry name" value="Glycogen Phosphorylase B"/>
    <property type="match status" value="2"/>
</dbReference>
<name>A0A830FHM2_HALAR</name>
<dbReference type="AlphaFoldDB" id="A0A830FHM2"/>
<feature type="domain" description="Glycosyl transferase family 1" evidence="1">
    <location>
        <begin position="203"/>
        <end position="323"/>
    </location>
</feature>
<evidence type="ECO:0000259" key="1">
    <source>
        <dbReference type="Pfam" id="PF00534"/>
    </source>
</evidence>
<accession>A0A830FHM2</accession>
<dbReference type="Pfam" id="PF00534">
    <property type="entry name" value="Glycos_transf_1"/>
    <property type="match status" value="1"/>
</dbReference>
<dbReference type="Proteomes" id="UP000656367">
    <property type="component" value="Unassembled WGS sequence"/>
</dbReference>
<feature type="domain" description="Glycosyltransferase subfamily 4-like N-terminal" evidence="2">
    <location>
        <begin position="17"/>
        <end position="198"/>
    </location>
</feature>
<dbReference type="OrthoDB" id="220209at2157"/>
<dbReference type="SUPFAM" id="SSF53756">
    <property type="entry name" value="UDP-Glycosyltransferase/glycogen phosphorylase"/>
    <property type="match status" value="1"/>
</dbReference>
<evidence type="ECO:0000259" key="2">
    <source>
        <dbReference type="Pfam" id="PF13439"/>
    </source>
</evidence>
<dbReference type="PANTHER" id="PTHR45947">
    <property type="entry name" value="SULFOQUINOVOSYL TRANSFERASE SQD2"/>
    <property type="match status" value="1"/>
</dbReference>
<dbReference type="CDD" id="cd03801">
    <property type="entry name" value="GT4_PimA-like"/>
    <property type="match status" value="1"/>
</dbReference>
<sequence length="382" mass="43471">MKLSIAFITPEFPPNNIGGAGISSKLIVDELRRNNIHVDVITFGEENPNTSLDITEDSCIPLPPLLRKNLSLVLSDIDEDRYDLIHVYAPGHSPAANAKFDIPVVTTVVNFSWVCLEPLMYLRDELPDYDIIQSYKYSKKRGDGLFERILTPCVELAMKKLMQRSRKLTVQTQSMKTILSKCGYDYKNIEIVPNITDSQFDISDNGKNKIIFVGRLSREKAPGDLISAYSMLPADIRRNWDLEIYGDGELKYPLKQKCKEKDLRNVYFKHEQYENLPRVYANSDLMIHPAKWPEPFSRTWLEAMQSSTAIISSSNPSAKDVLSGVAKFHQIGDPSHLAKVIENTILGGDITHMKEKGKRTAAKYEKSKIVSKYIHIYEDLIR</sequence>
<reference evidence="3" key="1">
    <citation type="journal article" date="2014" name="Int. J. Syst. Evol. Microbiol.">
        <title>Complete genome sequence of Corynebacterium casei LMG S-19264T (=DSM 44701T), isolated from a smear-ripened cheese.</title>
        <authorList>
            <consortium name="US DOE Joint Genome Institute (JGI-PGF)"/>
            <person name="Walter F."/>
            <person name="Albersmeier A."/>
            <person name="Kalinowski J."/>
            <person name="Ruckert C."/>
        </authorList>
    </citation>
    <scope>NUCLEOTIDE SEQUENCE</scope>
    <source>
        <strain evidence="3">JCM 15759</strain>
    </source>
</reference>
<protein>
    <submittedName>
        <fullName evidence="3">Uncharacterized protein</fullName>
    </submittedName>
</protein>
<reference evidence="3" key="2">
    <citation type="submission" date="2020-09" db="EMBL/GenBank/DDBJ databases">
        <authorList>
            <person name="Sun Q."/>
            <person name="Ohkuma M."/>
        </authorList>
    </citation>
    <scope>NUCLEOTIDE SEQUENCE</scope>
    <source>
        <strain evidence="3">JCM 15759</strain>
    </source>
</reference>
<dbReference type="EMBL" id="BMON01000001">
    <property type="protein sequence ID" value="GGM23950.1"/>
    <property type="molecule type" value="Genomic_DNA"/>
</dbReference>
<dbReference type="GO" id="GO:0016757">
    <property type="term" value="F:glycosyltransferase activity"/>
    <property type="evidence" value="ECO:0007669"/>
    <property type="project" value="InterPro"/>
</dbReference>
<evidence type="ECO:0000313" key="3">
    <source>
        <dbReference type="EMBL" id="GGM23950.1"/>
    </source>
</evidence>
<dbReference type="InterPro" id="IPR028098">
    <property type="entry name" value="Glyco_trans_4-like_N"/>
</dbReference>
<dbReference type="PANTHER" id="PTHR45947:SF3">
    <property type="entry name" value="SULFOQUINOVOSYL TRANSFERASE SQD2"/>
    <property type="match status" value="1"/>
</dbReference>
<dbReference type="Pfam" id="PF13439">
    <property type="entry name" value="Glyco_transf_4"/>
    <property type="match status" value="1"/>
</dbReference>
<evidence type="ECO:0000313" key="4">
    <source>
        <dbReference type="Proteomes" id="UP000656367"/>
    </source>
</evidence>
<dbReference type="InterPro" id="IPR001296">
    <property type="entry name" value="Glyco_trans_1"/>
</dbReference>
<comment type="caution">
    <text evidence="3">The sequence shown here is derived from an EMBL/GenBank/DDBJ whole genome shotgun (WGS) entry which is preliminary data.</text>
</comment>
<dbReference type="InterPro" id="IPR050194">
    <property type="entry name" value="Glycosyltransferase_grp1"/>
</dbReference>
<proteinExistence type="predicted"/>
<organism evidence="3 4">
    <name type="scientific">Haloarcula argentinensis</name>
    <dbReference type="NCBI Taxonomy" id="43776"/>
    <lineage>
        <taxon>Archaea</taxon>
        <taxon>Methanobacteriati</taxon>
        <taxon>Methanobacteriota</taxon>
        <taxon>Stenosarchaea group</taxon>
        <taxon>Halobacteria</taxon>
        <taxon>Halobacteriales</taxon>
        <taxon>Haloarculaceae</taxon>
        <taxon>Haloarcula</taxon>
    </lineage>
</organism>